<dbReference type="PANTHER" id="PTHR43798">
    <property type="entry name" value="MONOACYLGLYCEROL LIPASE"/>
    <property type="match status" value="1"/>
</dbReference>
<sequence>MRGEPGTPETPLEPPSPPHAAHYGLAHKRPGLGALLRTTYRLAPDTSVAIALQVLSRPRPRTGMLERSASRSGWRRSRLPFESGMLSVSEHLGSGARPRIVLVHGWGGNAMQMQGIANLLVEAGFCTTLVDLPAHGSSTGHTSSVAQFSRALFALQARYGRVHGVVAHSAGALASAHAATRGLAVDRLVLISPPDSPARMVQSVAHAFGLPASWARRLVERLGSYGGARLSEFELDRMAVQIALPTLIVHDACDRVAPVASSRRIAALFACGELLVTQGLGHQRLLSDPAVASRVLVHMARNCTSLSW</sequence>
<protein>
    <recommendedName>
        <fullName evidence="1">AB hydrolase-1 domain-containing protein</fullName>
    </recommendedName>
</protein>
<dbReference type="Gene3D" id="3.40.50.1820">
    <property type="entry name" value="alpha/beta hydrolase"/>
    <property type="match status" value="1"/>
</dbReference>
<dbReference type="Proteomes" id="UP000239326">
    <property type="component" value="Chromosome"/>
</dbReference>
<dbReference type="InterPro" id="IPR050266">
    <property type="entry name" value="AB_hydrolase_sf"/>
</dbReference>
<dbReference type="InterPro" id="IPR029058">
    <property type="entry name" value="AB_hydrolase_fold"/>
</dbReference>
<proteinExistence type="predicted"/>
<dbReference type="KEGG" id="simp:C6571_04320"/>
<evidence type="ECO:0000313" key="3">
    <source>
        <dbReference type="Proteomes" id="UP000239326"/>
    </source>
</evidence>
<dbReference type="GO" id="GO:0016020">
    <property type="term" value="C:membrane"/>
    <property type="evidence" value="ECO:0007669"/>
    <property type="project" value="TreeGrafter"/>
</dbReference>
<name>A0A2S0MXK4_9BURK</name>
<gene>
    <name evidence="2" type="ORF">C6571_04320</name>
</gene>
<dbReference type="EMBL" id="CP027669">
    <property type="protein sequence ID" value="AVO40614.1"/>
    <property type="molecule type" value="Genomic_DNA"/>
</dbReference>
<dbReference type="AlphaFoldDB" id="A0A2S0MXK4"/>
<accession>A0A2S0MXK4</accession>
<evidence type="ECO:0000259" key="1">
    <source>
        <dbReference type="Pfam" id="PF00561"/>
    </source>
</evidence>
<reference evidence="2 3" key="1">
    <citation type="submission" date="2018-03" db="EMBL/GenBank/DDBJ databases">
        <title>Genome sequencing of Simplicispira sp.</title>
        <authorList>
            <person name="Kim S.-J."/>
            <person name="Heo J."/>
            <person name="Kwon S.-W."/>
        </authorList>
    </citation>
    <scope>NUCLEOTIDE SEQUENCE [LARGE SCALE GENOMIC DNA]</scope>
    <source>
        <strain evidence="2 3">SC1-8</strain>
    </source>
</reference>
<dbReference type="Pfam" id="PF00561">
    <property type="entry name" value="Abhydrolase_1"/>
    <property type="match status" value="1"/>
</dbReference>
<dbReference type="PANTHER" id="PTHR43798:SF33">
    <property type="entry name" value="HYDROLASE, PUTATIVE (AFU_ORTHOLOGUE AFUA_2G14860)-RELATED"/>
    <property type="match status" value="1"/>
</dbReference>
<keyword evidence="3" id="KW-1185">Reference proteome</keyword>
<dbReference type="InterPro" id="IPR000073">
    <property type="entry name" value="AB_hydrolase_1"/>
</dbReference>
<evidence type="ECO:0000313" key="2">
    <source>
        <dbReference type="EMBL" id="AVO40614.1"/>
    </source>
</evidence>
<dbReference type="SUPFAM" id="SSF53474">
    <property type="entry name" value="alpha/beta-Hydrolases"/>
    <property type="match status" value="1"/>
</dbReference>
<organism evidence="2 3">
    <name type="scientific">Simplicispira suum</name>
    <dbReference type="NCBI Taxonomy" id="2109915"/>
    <lineage>
        <taxon>Bacteria</taxon>
        <taxon>Pseudomonadati</taxon>
        <taxon>Pseudomonadota</taxon>
        <taxon>Betaproteobacteria</taxon>
        <taxon>Burkholderiales</taxon>
        <taxon>Comamonadaceae</taxon>
        <taxon>Simplicispira</taxon>
    </lineage>
</organism>
<feature type="domain" description="AB hydrolase-1" evidence="1">
    <location>
        <begin position="98"/>
        <end position="235"/>
    </location>
</feature>
<dbReference type="OrthoDB" id="9799989at2"/>